<organism evidence="3 4">
    <name type="scientific">Helicobacter pullorum</name>
    <dbReference type="NCBI Taxonomy" id="35818"/>
    <lineage>
        <taxon>Bacteria</taxon>
        <taxon>Pseudomonadati</taxon>
        <taxon>Campylobacterota</taxon>
        <taxon>Epsilonproteobacteria</taxon>
        <taxon>Campylobacterales</taxon>
        <taxon>Helicobacteraceae</taxon>
        <taxon>Helicobacter</taxon>
    </lineage>
</organism>
<dbReference type="RefSeq" id="WP_054197746.1">
    <property type="nucleotide sequence ID" value="NZ_JNOC01000017.1"/>
</dbReference>
<accession>A0A0N1MNS7</accession>
<dbReference type="Pfam" id="PF25448">
    <property type="entry name" value="DUF7897"/>
    <property type="match status" value="1"/>
</dbReference>
<dbReference type="EMBL" id="JNOC01000017">
    <property type="protein sequence ID" value="KPH56160.1"/>
    <property type="molecule type" value="Genomic_DNA"/>
</dbReference>
<name>A0A0N1MNS7_9HELI</name>
<dbReference type="InterPro" id="IPR057219">
    <property type="entry name" value="DUF7897"/>
</dbReference>
<protein>
    <submittedName>
        <fullName evidence="3">Ciab protein</fullName>
    </submittedName>
</protein>
<feature type="domain" description="DUF7897" evidence="2">
    <location>
        <begin position="10"/>
        <end position="618"/>
    </location>
</feature>
<reference evidence="3 4" key="1">
    <citation type="submission" date="2014-06" db="EMBL/GenBank/DDBJ databases">
        <title>Helicobacter pullorum isolates in fresh chicken meat - phenotypic and genotypic features.</title>
        <authorList>
            <person name="Borges V."/>
            <person name="Santos A."/>
            <person name="Correia C.B."/>
            <person name="Saraiva M."/>
            <person name="Menard A."/>
            <person name="Vieira L."/>
            <person name="Sampaio D.A."/>
            <person name="Gomes J.P."/>
            <person name="Oleastro M."/>
        </authorList>
    </citation>
    <scope>NUCLEOTIDE SEQUENCE [LARGE SCALE GENOMIC DNA]</scope>
    <source>
        <strain evidence="3 4">229334/12</strain>
    </source>
</reference>
<dbReference type="Proteomes" id="UP000037997">
    <property type="component" value="Unassembled WGS sequence"/>
</dbReference>
<dbReference type="PATRIC" id="fig|35818.11.peg.731"/>
<gene>
    <name evidence="3" type="ORF">HPU229334_03700</name>
</gene>
<comment type="caution">
    <text evidence="3">The sequence shown here is derived from an EMBL/GenBank/DDBJ whole genome shotgun (WGS) entry which is preliminary data.</text>
</comment>
<dbReference type="STRING" id="35818.HPU229336_09170"/>
<sequence>MKNKKEIFRDIAEIYYFLENENQKVNSLYHEVEAQNIPAFLKCVFQLIPKTPETTFAVIDRIVSLKEGALVNVLEKLGIKEEEILKIRFLMFQVTRDFYMQKHEKILEFICNKNLLTPFLRELLQSIHKIGLVFNGFFENWQRELILGINQELKQKYQNIEEILKALQESMEITENGEMSDRSYSVPVWQDNQYQAIAYAKFFQEDFKRFKKVFENVLMQLKGIEENCPEVEQKQYYLNYLEALREALLQEDVSKLLESWRKVDKAWMQITTPLQIGHPLEYYEDHYRKAVAPEWDLRIAKIYQGLDLTNLNHKDELKINKESFLEFYREYTKQMPNSAYKNEIDICVQESLQKTQSYGGQPLLFYGAEINGLFSAQVVPNDESVSAKFGKKIFYFPDRVREILCSKPFMLLSSKTFPKEFLEFNREMLYFRKEDWYKVYEISTIGHEFGHILWVSLDTELKMNQSGQFKNIEEFKATMGGLAYYFVRQNHTLLKELIFNTITRAVGLIAWKKENEVLPYYCEGLIHLDIMFEVGILRYNGSFEEIALQIDETKIPLLVEKYLQTYNKLIEFYLSKADASGFLFDYVKKDQEGYYQPIREELVRFTFDYYEQYNKIGQIADSLKVEEWKKDYLKRKNIANN</sequence>
<evidence type="ECO:0000256" key="1">
    <source>
        <dbReference type="SAM" id="Coils"/>
    </source>
</evidence>
<evidence type="ECO:0000313" key="3">
    <source>
        <dbReference type="EMBL" id="KPH56160.1"/>
    </source>
</evidence>
<dbReference type="NCBIfam" id="NF033805">
    <property type="entry name" value="invasion_CiaB"/>
    <property type="match status" value="1"/>
</dbReference>
<feature type="coiled-coil region" evidence="1">
    <location>
        <begin position="150"/>
        <end position="177"/>
    </location>
</feature>
<keyword evidence="1" id="KW-0175">Coiled coil</keyword>
<dbReference type="AlphaFoldDB" id="A0A0N1MNS7"/>
<evidence type="ECO:0000313" key="4">
    <source>
        <dbReference type="Proteomes" id="UP000037997"/>
    </source>
</evidence>
<evidence type="ECO:0000259" key="2">
    <source>
        <dbReference type="Pfam" id="PF25448"/>
    </source>
</evidence>
<proteinExistence type="predicted"/>